<accession>A0A7X0B0N8</accession>
<keyword evidence="4" id="KW-1185">Reference proteome</keyword>
<organism evidence="3 4">
    <name type="scientific">Nitrospirillum iridis</name>
    <dbReference type="NCBI Taxonomy" id="765888"/>
    <lineage>
        <taxon>Bacteria</taxon>
        <taxon>Pseudomonadati</taxon>
        <taxon>Pseudomonadota</taxon>
        <taxon>Alphaproteobacteria</taxon>
        <taxon>Rhodospirillales</taxon>
        <taxon>Azospirillaceae</taxon>
        <taxon>Nitrospirillum</taxon>
    </lineage>
</organism>
<feature type="transmembrane region" description="Helical" evidence="2">
    <location>
        <begin position="49"/>
        <end position="71"/>
    </location>
</feature>
<sequence length="154" mass="16065">MKKDAQILQDVPAFNAIGLGLVFGMSELAVYAGAQVLLPGLGLKMDIAILAWGASLMVLGPTLGLVAIYGLHQAVAKGRPGKPSGFGLAPVPPGSPGSNDKPDGSPFNWFPYDPGSIGMFDTESPYPRVDAPAKPQREKVRTARPGTGRPLETV</sequence>
<feature type="transmembrane region" description="Helical" evidence="2">
    <location>
        <begin position="12"/>
        <end position="37"/>
    </location>
</feature>
<proteinExistence type="predicted"/>
<protein>
    <submittedName>
        <fullName evidence="3">Uncharacterized protein</fullName>
    </submittedName>
</protein>
<evidence type="ECO:0000313" key="3">
    <source>
        <dbReference type="EMBL" id="MBB6253624.1"/>
    </source>
</evidence>
<comment type="caution">
    <text evidence="3">The sequence shown here is derived from an EMBL/GenBank/DDBJ whole genome shotgun (WGS) entry which is preliminary data.</text>
</comment>
<evidence type="ECO:0000313" key="4">
    <source>
        <dbReference type="Proteomes" id="UP000539175"/>
    </source>
</evidence>
<evidence type="ECO:0000256" key="2">
    <source>
        <dbReference type="SAM" id="Phobius"/>
    </source>
</evidence>
<feature type="region of interest" description="Disordered" evidence="1">
    <location>
        <begin position="82"/>
        <end position="154"/>
    </location>
</feature>
<keyword evidence="2" id="KW-1133">Transmembrane helix</keyword>
<dbReference type="AlphaFoldDB" id="A0A7X0B0N8"/>
<name>A0A7X0B0N8_9PROT</name>
<dbReference type="RefSeq" id="WP_184804459.1">
    <property type="nucleotide sequence ID" value="NZ_JACIIZ010000012.1"/>
</dbReference>
<dbReference type="Proteomes" id="UP000539175">
    <property type="component" value="Unassembled WGS sequence"/>
</dbReference>
<reference evidence="3 4" key="1">
    <citation type="submission" date="2020-08" db="EMBL/GenBank/DDBJ databases">
        <title>Genomic Encyclopedia of Type Strains, Phase IV (KMG-IV): sequencing the most valuable type-strain genomes for metagenomic binning, comparative biology and taxonomic classification.</title>
        <authorList>
            <person name="Goeker M."/>
        </authorList>
    </citation>
    <scope>NUCLEOTIDE SEQUENCE [LARGE SCALE GENOMIC DNA]</scope>
    <source>
        <strain evidence="3 4">DSM 22198</strain>
    </source>
</reference>
<keyword evidence="2" id="KW-0812">Transmembrane</keyword>
<dbReference type="EMBL" id="JACIIZ010000012">
    <property type="protein sequence ID" value="MBB6253624.1"/>
    <property type="molecule type" value="Genomic_DNA"/>
</dbReference>
<keyword evidence="2" id="KW-0472">Membrane</keyword>
<gene>
    <name evidence="3" type="ORF">FHS74_004193</name>
</gene>
<evidence type="ECO:0000256" key="1">
    <source>
        <dbReference type="SAM" id="MobiDB-lite"/>
    </source>
</evidence>